<protein>
    <submittedName>
        <fullName evidence="2">Uncharacterized protein</fullName>
    </submittedName>
</protein>
<dbReference type="EMBL" id="BGZK01001539">
    <property type="protein sequence ID" value="GBP81946.1"/>
    <property type="molecule type" value="Genomic_DNA"/>
</dbReference>
<evidence type="ECO:0000256" key="1">
    <source>
        <dbReference type="SAM" id="MobiDB-lite"/>
    </source>
</evidence>
<evidence type="ECO:0000313" key="3">
    <source>
        <dbReference type="Proteomes" id="UP000299102"/>
    </source>
</evidence>
<name>A0A4C1Z036_EUMVA</name>
<reference evidence="2 3" key="1">
    <citation type="journal article" date="2019" name="Commun. Biol.">
        <title>The bagworm genome reveals a unique fibroin gene that provides high tensile strength.</title>
        <authorList>
            <person name="Kono N."/>
            <person name="Nakamura H."/>
            <person name="Ohtoshi R."/>
            <person name="Tomita M."/>
            <person name="Numata K."/>
            <person name="Arakawa K."/>
        </authorList>
    </citation>
    <scope>NUCLEOTIDE SEQUENCE [LARGE SCALE GENOMIC DNA]</scope>
</reference>
<dbReference type="OrthoDB" id="425681at2759"/>
<dbReference type="AlphaFoldDB" id="A0A4C1Z036"/>
<gene>
    <name evidence="2" type="ORF">EVAR_26459_1</name>
</gene>
<accession>A0A4C1Z036</accession>
<keyword evidence="3" id="KW-1185">Reference proteome</keyword>
<dbReference type="Proteomes" id="UP000299102">
    <property type="component" value="Unassembled WGS sequence"/>
</dbReference>
<proteinExistence type="predicted"/>
<evidence type="ECO:0000313" key="2">
    <source>
        <dbReference type="EMBL" id="GBP81946.1"/>
    </source>
</evidence>
<sequence>MPFARQPPDLSGNRHSVGQTSYRIAFCAVVTVITANTNSNFVIMTMASDAQRERTNLTHSSDHTFRSHLHFSEASDTHTRRILYTWRVLIPTPIYGSGDLVWQKKNESRINEMEMRSLRSASGVSLEHRFRNSDVRERGGLKEDVMDRVEKGVLRWLGNLAILKEISKSYGGPLSTPSPHPPSDHQSSNFPSISNITPSYGYYIPKWPATHCRLLWSCVSMDDGDHLHFSGSHTRRPFDMLYKKENQEKGRKRE</sequence>
<feature type="region of interest" description="Disordered" evidence="1">
    <location>
        <begin position="172"/>
        <end position="191"/>
    </location>
</feature>
<comment type="caution">
    <text evidence="2">The sequence shown here is derived from an EMBL/GenBank/DDBJ whole genome shotgun (WGS) entry which is preliminary data.</text>
</comment>
<organism evidence="2 3">
    <name type="scientific">Eumeta variegata</name>
    <name type="common">Bagworm moth</name>
    <name type="synonym">Eumeta japonica</name>
    <dbReference type="NCBI Taxonomy" id="151549"/>
    <lineage>
        <taxon>Eukaryota</taxon>
        <taxon>Metazoa</taxon>
        <taxon>Ecdysozoa</taxon>
        <taxon>Arthropoda</taxon>
        <taxon>Hexapoda</taxon>
        <taxon>Insecta</taxon>
        <taxon>Pterygota</taxon>
        <taxon>Neoptera</taxon>
        <taxon>Endopterygota</taxon>
        <taxon>Lepidoptera</taxon>
        <taxon>Glossata</taxon>
        <taxon>Ditrysia</taxon>
        <taxon>Tineoidea</taxon>
        <taxon>Psychidae</taxon>
        <taxon>Oiketicinae</taxon>
        <taxon>Eumeta</taxon>
    </lineage>
</organism>